<evidence type="ECO:0000256" key="1">
    <source>
        <dbReference type="ARBA" id="ARBA00006712"/>
    </source>
</evidence>
<accession>A0AAF0E0J2</accession>
<dbReference type="Pfam" id="PF04064">
    <property type="entry name" value="DUF384"/>
    <property type="match status" value="1"/>
</dbReference>
<evidence type="ECO:0000313" key="5">
    <source>
        <dbReference type="EMBL" id="WFD03086.1"/>
    </source>
</evidence>
<dbReference type="EMBL" id="CP119936">
    <property type="protein sequence ID" value="WFD03086.1"/>
    <property type="molecule type" value="Genomic_DNA"/>
</dbReference>
<dbReference type="InterPro" id="IPR016024">
    <property type="entry name" value="ARM-type_fold"/>
</dbReference>
<dbReference type="SUPFAM" id="SSF48371">
    <property type="entry name" value="ARM repeat"/>
    <property type="match status" value="1"/>
</dbReference>
<dbReference type="Proteomes" id="UP001214603">
    <property type="component" value="Chromosome 3"/>
</dbReference>
<protein>
    <submittedName>
        <fullName evidence="5">Protein hgh1</fullName>
    </submittedName>
</protein>
<dbReference type="PANTHER" id="PTHR13387">
    <property type="entry name" value="PROTEIN HGH1 HOMOLOG"/>
    <property type="match status" value="1"/>
</dbReference>
<dbReference type="InterPro" id="IPR039717">
    <property type="entry name" value="Hgh1"/>
</dbReference>
<feature type="region of interest" description="Disordered" evidence="2">
    <location>
        <begin position="427"/>
        <end position="449"/>
    </location>
</feature>
<reference evidence="5" key="1">
    <citation type="submission" date="2023-03" db="EMBL/GenBank/DDBJ databases">
        <title>Mating type loci evolution in Malassezia.</title>
        <authorList>
            <person name="Coelho M.A."/>
        </authorList>
    </citation>
    <scope>NUCLEOTIDE SEQUENCE</scope>
    <source>
        <strain evidence="5">CBS 7876</strain>
    </source>
</reference>
<dbReference type="InterPro" id="IPR007206">
    <property type="entry name" value="Protein_HGH1_C"/>
</dbReference>
<evidence type="ECO:0000259" key="4">
    <source>
        <dbReference type="Pfam" id="PF04064"/>
    </source>
</evidence>
<evidence type="ECO:0000256" key="2">
    <source>
        <dbReference type="SAM" id="MobiDB-lite"/>
    </source>
</evidence>
<dbReference type="InterPro" id="IPR007205">
    <property type="entry name" value="Protein_HGH1_N"/>
</dbReference>
<dbReference type="Pfam" id="PF04063">
    <property type="entry name" value="DUF383"/>
    <property type="match status" value="1"/>
</dbReference>
<proteinExistence type="inferred from homology"/>
<dbReference type="AlphaFoldDB" id="A0AAF0E0J2"/>
<keyword evidence="6" id="KW-1185">Reference proteome</keyword>
<feature type="compositionally biased region" description="Acidic residues" evidence="2">
    <location>
        <begin position="435"/>
        <end position="449"/>
    </location>
</feature>
<feature type="domain" description="Protein HGH1 C-terminal" evidence="4">
    <location>
        <begin position="377"/>
        <end position="430"/>
    </location>
</feature>
<organism evidence="5 6">
    <name type="scientific">Malassezia obtusa</name>
    <dbReference type="NCBI Taxonomy" id="76774"/>
    <lineage>
        <taxon>Eukaryota</taxon>
        <taxon>Fungi</taxon>
        <taxon>Dikarya</taxon>
        <taxon>Basidiomycota</taxon>
        <taxon>Ustilaginomycotina</taxon>
        <taxon>Malasseziomycetes</taxon>
        <taxon>Malasseziales</taxon>
        <taxon>Malasseziaceae</taxon>
        <taxon>Malassezia</taxon>
    </lineage>
</organism>
<dbReference type="PANTHER" id="PTHR13387:SF9">
    <property type="entry name" value="PROTEIN HGH1 HOMOLOG"/>
    <property type="match status" value="1"/>
</dbReference>
<feature type="domain" description="Protein HGH1 N-terminal" evidence="3">
    <location>
        <begin position="88"/>
        <end position="371"/>
    </location>
</feature>
<name>A0AAF0E0J2_9BASI</name>
<sequence length="494" mass="55179">MSNVVGFTAKESPERRLLLDKLTDHEGKPLRIWDGSELNVVEQIKSLCRDQPLTMHDALSALINLTDSPTVALRVGDADFLRFLVAYIGDSVSLLADLACMLLSNLTKFEPVCARLLGLEVEDRPFYSFLSPLDLQLSLSGMDADPDDPDYEERKRVTAEATERLSKSVRAADAVKMPALVKLLRAFEEGASVETSSASASDMRARIAETKKDADERPVDIGADGRPQVRRKSNCNFLASVFANVTVLPRGREFFVQPISDSDKTSADAYPVGRIMVYTEHANLIRRGGVISALKNILFIKHAHKMLLAPAPNMHGYEDHEPPVDILPYLLMPLIDGKELSKVDLEDQEALPTVCQLVPEDKPREPDSALRMMLIECLLLLCTSYYGRESLRHRGAYIVVREAHLAEHREEITELIARLVNLLKREESEATQREAEEDVEDPEEEAEDADLQIEEFTPAWLMDFTSNAAETFVTAYYAAADSPQRSQTNVKPLP</sequence>
<comment type="similarity">
    <text evidence="1">Belongs to the HGH1 family.</text>
</comment>
<gene>
    <name evidence="5" type="primary">HGH1</name>
    <name evidence="5" type="ORF">MOBT1_001775</name>
</gene>
<evidence type="ECO:0000313" key="6">
    <source>
        <dbReference type="Proteomes" id="UP001214603"/>
    </source>
</evidence>
<evidence type="ECO:0000259" key="3">
    <source>
        <dbReference type="Pfam" id="PF04063"/>
    </source>
</evidence>